<gene>
    <name evidence="1" type="ORF">E5S67_01689</name>
</gene>
<protein>
    <submittedName>
        <fullName evidence="1">Uncharacterized protein</fullName>
    </submittedName>
</protein>
<evidence type="ECO:0000313" key="1">
    <source>
        <dbReference type="EMBL" id="NQE33966.1"/>
    </source>
</evidence>
<reference evidence="1 2" key="1">
    <citation type="journal article" date="2020" name="Sci. Rep.">
        <title>A novel cyanobacterial geosmin producer, revising GeoA distribution and dispersion patterns in Bacteria.</title>
        <authorList>
            <person name="Churro C."/>
            <person name="Semedo-Aguiar A.P."/>
            <person name="Silva A.D."/>
            <person name="Pereira-Leal J.B."/>
            <person name="Leite R.B."/>
        </authorList>
    </citation>
    <scope>NUCLEOTIDE SEQUENCE [LARGE SCALE GENOMIC DNA]</scope>
    <source>
        <strain evidence="1 2">IPMA8</strain>
    </source>
</reference>
<organism evidence="1 2">
    <name type="scientific">Microcoleus asticus IPMA8</name>
    <dbReference type="NCBI Taxonomy" id="2563858"/>
    <lineage>
        <taxon>Bacteria</taxon>
        <taxon>Bacillati</taxon>
        <taxon>Cyanobacteriota</taxon>
        <taxon>Cyanophyceae</taxon>
        <taxon>Oscillatoriophycideae</taxon>
        <taxon>Oscillatoriales</taxon>
        <taxon>Microcoleaceae</taxon>
        <taxon>Microcoleus</taxon>
        <taxon>Microcoleus asticus</taxon>
    </lineage>
</organism>
<dbReference type="Proteomes" id="UP000702425">
    <property type="component" value="Unassembled WGS sequence"/>
</dbReference>
<proteinExistence type="predicted"/>
<comment type="caution">
    <text evidence="1">The sequence shown here is derived from an EMBL/GenBank/DDBJ whole genome shotgun (WGS) entry which is preliminary data.</text>
</comment>
<keyword evidence="2" id="KW-1185">Reference proteome</keyword>
<evidence type="ECO:0000313" key="2">
    <source>
        <dbReference type="Proteomes" id="UP000702425"/>
    </source>
</evidence>
<accession>A0ABX2CUN1</accession>
<dbReference type="EMBL" id="SRRZ01000023">
    <property type="protein sequence ID" value="NQE33966.1"/>
    <property type="molecule type" value="Genomic_DNA"/>
</dbReference>
<sequence>MTATTMPIAPIAPYSHRLATATDAKDLAPLWQAFAAERESIDPSMLVKPNFEFEKYVIN</sequence>
<name>A0ABX2CUN1_9CYAN</name>
<dbReference type="RefSeq" id="WP_172186618.1">
    <property type="nucleotide sequence ID" value="NZ_CAWPPK010000146.1"/>
</dbReference>